<keyword evidence="2" id="KW-1185">Reference proteome</keyword>
<evidence type="ECO:0000313" key="2">
    <source>
        <dbReference type="Proteomes" id="UP000008461"/>
    </source>
</evidence>
<accession>F4KSB6</accession>
<name>F4KSB6_HALH1</name>
<dbReference type="eggNOG" id="ENOG5032T62">
    <property type="taxonomic scope" value="Bacteria"/>
</dbReference>
<dbReference type="EMBL" id="CP002691">
    <property type="protein sequence ID" value="AEE53319.1"/>
    <property type="molecule type" value="Genomic_DNA"/>
</dbReference>
<dbReference type="AlphaFoldDB" id="F4KSB6"/>
<reference evidence="1 2" key="1">
    <citation type="journal article" date="2011" name="Stand. Genomic Sci.">
        <title>Complete genome sequence of Haliscomenobacter hydrossis type strain (O).</title>
        <authorList>
            <consortium name="US DOE Joint Genome Institute (JGI-PGF)"/>
            <person name="Daligault H."/>
            <person name="Lapidus A."/>
            <person name="Zeytun A."/>
            <person name="Nolan M."/>
            <person name="Lucas S."/>
            <person name="Del Rio T.G."/>
            <person name="Tice H."/>
            <person name="Cheng J.F."/>
            <person name="Tapia R."/>
            <person name="Han C."/>
            <person name="Goodwin L."/>
            <person name="Pitluck S."/>
            <person name="Liolios K."/>
            <person name="Pagani I."/>
            <person name="Ivanova N."/>
            <person name="Huntemann M."/>
            <person name="Mavromatis K."/>
            <person name="Mikhailova N."/>
            <person name="Pati A."/>
            <person name="Chen A."/>
            <person name="Palaniappan K."/>
            <person name="Land M."/>
            <person name="Hauser L."/>
            <person name="Brambilla E.M."/>
            <person name="Rohde M."/>
            <person name="Verbarg S."/>
            <person name="Goker M."/>
            <person name="Bristow J."/>
            <person name="Eisen J.A."/>
            <person name="Markowitz V."/>
            <person name="Hugenholtz P."/>
            <person name="Kyrpides N.C."/>
            <person name="Klenk H.P."/>
            <person name="Woyke T."/>
        </authorList>
    </citation>
    <scope>NUCLEOTIDE SEQUENCE [LARGE SCALE GENOMIC DNA]</scope>
    <source>
        <strain evidence="2">ATCC 27775 / DSM 1100 / LMG 10767 / O</strain>
    </source>
</reference>
<dbReference type="Proteomes" id="UP000008461">
    <property type="component" value="Chromosome"/>
</dbReference>
<sequence length="264" mass="30095">MDALEEHTILEITDTETAVNSNTKIHDPELSALLSVKKFTDTLEKDYAELLKIESELDELNRDGLLIIEATTSPEATTQWKAIVQEMNTAISGINDTLTAAKENIAQKEKNDSLSLWTQLTVHVTAFKDNAKNAANTALNFLPEAVHPQWEKEFATLQTPLVESLVTHVESCRVLLQLIERYTPEELNAITQMIVDHIPVNFTYEEALKYQNEYYKALVDYKKEFKEEKNLWDKFLDVLAGGTHQSPSERVMLERWIEGEKGDL</sequence>
<evidence type="ECO:0000313" key="1">
    <source>
        <dbReference type="EMBL" id="AEE53319.1"/>
    </source>
</evidence>
<reference key="2">
    <citation type="submission" date="2011-04" db="EMBL/GenBank/DDBJ databases">
        <title>Complete sequence of chromosome of Haliscomenobacter hydrossis DSM 1100.</title>
        <authorList>
            <consortium name="US DOE Joint Genome Institute (JGI-PGF)"/>
            <person name="Lucas S."/>
            <person name="Han J."/>
            <person name="Lapidus A."/>
            <person name="Bruce D."/>
            <person name="Goodwin L."/>
            <person name="Pitluck S."/>
            <person name="Peters L."/>
            <person name="Kyrpides N."/>
            <person name="Mavromatis K."/>
            <person name="Ivanova N."/>
            <person name="Ovchinnikova G."/>
            <person name="Pagani I."/>
            <person name="Daligault H."/>
            <person name="Detter J.C."/>
            <person name="Han C."/>
            <person name="Land M."/>
            <person name="Hauser L."/>
            <person name="Markowitz V."/>
            <person name="Cheng J.-F."/>
            <person name="Hugenholtz P."/>
            <person name="Woyke T."/>
            <person name="Wu D."/>
            <person name="Verbarg S."/>
            <person name="Frueling A."/>
            <person name="Brambilla E."/>
            <person name="Klenk H.-P."/>
            <person name="Eisen J.A."/>
        </authorList>
    </citation>
    <scope>NUCLEOTIDE SEQUENCE</scope>
    <source>
        <strain>DSM 1100</strain>
    </source>
</reference>
<dbReference type="RefSeq" id="WP_013767849.1">
    <property type="nucleotide sequence ID" value="NC_015510.1"/>
</dbReference>
<dbReference type="KEGG" id="hhy:Halhy_5494"/>
<dbReference type="OrthoDB" id="1375728at2"/>
<protein>
    <submittedName>
        <fullName evidence="1">Uncharacterized protein</fullName>
    </submittedName>
</protein>
<organism evidence="1 2">
    <name type="scientific">Haliscomenobacter hydrossis (strain ATCC 27775 / DSM 1100 / LMG 10767 / O)</name>
    <dbReference type="NCBI Taxonomy" id="760192"/>
    <lineage>
        <taxon>Bacteria</taxon>
        <taxon>Pseudomonadati</taxon>
        <taxon>Bacteroidota</taxon>
        <taxon>Saprospiria</taxon>
        <taxon>Saprospirales</taxon>
        <taxon>Haliscomenobacteraceae</taxon>
        <taxon>Haliscomenobacter</taxon>
    </lineage>
</organism>
<dbReference type="HOGENOM" id="CLU_1060645_0_0_10"/>
<gene>
    <name evidence="1" type="ordered locus">Halhy_5494</name>
</gene>
<proteinExistence type="predicted"/>